<name>A0ABS2GLM2_9FIRM</name>
<comment type="similarity">
    <text evidence="1">Belongs to the PRORSD1 family.</text>
</comment>
<comment type="caution">
    <text evidence="3">The sequence shown here is derived from an EMBL/GenBank/DDBJ whole genome shotgun (WGS) entry which is preliminary data.</text>
</comment>
<organism evidence="3 4">
    <name type="scientific">Hydrogenoanaerobacterium saccharovorans</name>
    <dbReference type="NCBI Taxonomy" id="474960"/>
    <lineage>
        <taxon>Bacteria</taxon>
        <taxon>Bacillati</taxon>
        <taxon>Bacillota</taxon>
        <taxon>Clostridia</taxon>
        <taxon>Eubacteriales</taxon>
        <taxon>Oscillospiraceae</taxon>
        <taxon>Hydrogenoanaerobacterium</taxon>
    </lineage>
</organism>
<sequence length="162" mass="18741">MNRQETLDCLNREGIGYELTEHKAVYNMAELAEVDLPYPHLDAKNLFVRDDKRLNYYLITVRGEKRVNLKDFRRQHGTRPLTFASEEELLELLGLTPGAVTPLGLLHDTACRVRFYLDQDFLEEPGIIGIHPNDNTATVWLKTRELVELIRRHGTPTEIVPF</sequence>
<dbReference type="InterPro" id="IPR007214">
    <property type="entry name" value="YbaK/aa-tRNA-synth-assoc-dom"/>
</dbReference>
<dbReference type="RefSeq" id="WP_204720735.1">
    <property type="nucleotide sequence ID" value="NZ_JACSNR010000005.1"/>
</dbReference>
<protein>
    <submittedName>
        <fullName evidence="3">Prolyl-tRNA synthetase associated domain-containing protein</fullName>
    </submittedName>
</protein>
<dbReference type="PANTHER" id="PTHR31423:SF3">
    <property type="entry name" value="PROLYL-TRNA SYNTHETASE ASSOCIATED DOMAIN-CONTAINING PROTEIN 1-RELATED"/>
    <property type="match status" value="1"/>
</dbReference>
<dbReference type="Gene3D" id="3.90.960.10">
    <property type="entry name" value="YbaK/aminoacyl-tRNA synthetase-associated domain"/>
    <property type="match status" value="1"/>
</dbReference>
<gene>
    <name evidence="3" type="ORF">H9X81_06650</name>
</gene>
<evidence type="ECO:0000313" key="3">
    <source>
        <dbReference type="EMBL" id="MBM6923367.1"/>
    </source>
</evidence>
<dbReference type="SUPFAM" id="SSF55826">
    <property type="entry name" value="YbaK/ProRS associated domain"/>
    <property type="match status" value="1"/>
</dbReference>
<evidence type="ECO:0000259" key="2">
    <source>
        <dbReference type="Pfam" id="PF04073"/>
    </source>
</evidence>
<reference evidence="3 4" key="1">
    <citation type="journal article" date="2021" name="Sci. Rep.">
        <title>The distribution of antibiotic resistance genes in chicken gut microbiota commensals.</title>
        <authorList>
            <person name="Juricova H."/>
            <person name="Matiasovicova J."/>
            <person name="Kubasova T."/>
            <person name="Cejkova D."/>
            <person name="Rychlik I."/>
        </authorList>
    </citation>
    <scope>NUCLEOTIDE SEQUENCE [LARGE SCALE GENOMIC DNA]</scope>
    <source>
        <strain evidence="3 4">An564</strain>
    </source>
</reference>
<dbReference type="EMBL" id="JACSNR010000005">
    <property type="protein sequence ID" value="MBM6923367.1"/>
    <property type="molecule type" value="Genomic_DNA"/>
</dbReference>
<dbReference type="InterPro" id="IPR040285">
    <property type="entry name" value="ProX/PRXD1"/>
</dbReference>
<keyword evidence="4" id="KW-1185">Reference proteome</keyword>
<accession>A0ABS2GLM2</accession>
<proteinExistence type="inferred from homology"/>
<feature type="domain" description="YbaK/aminoacyl-tRNA synthetase-associated" evidence="2">
    <location>
        <begin position="22"/>
        <end position="148"/>
    </location>
</feature>
<dbReference type="Proteomes" id="UP000724149">
    <property type="component" value="Unassembled WGS sequence"/>
</dbReference>
<evidence type="ECO:0000256" key="1">
    <source>
        <dbReference type="ARBA" id="ARBA00010201"/>
    </source>
</evidence>
<dbReference type="InterPro" id="IPR036754">
    <property type="entry name" value="YbaK/aa-tRNA-synt-asso_dom_sf"/>
</dbReference>
<evidence type="ECO:0000313" key="4">
    <source>
        <dbReference type="Proteomes" id="UP000724149"/>
    </source>
</evidence>
<dbReference type="PANTHER" id="PTHR31423">
    <property type="entry name" value="YBAK DOMAIN-CONTAINING PROTEIN"/>
    <property type="match status" value="1"/>
</dbReference>
<dbReference type="Pfam" id="PF04073">
    <property type="entry name" value="tRNA_edit"/>
    <property type="match status" value="1"/>
</dbReference>